<sequence length="130" mass="14289">MPAGPKSGRTADRPMPRPPETGRTVMDKNVHYDDRQDLIVFWMQGETSEWVEAAVTGQALAEAYGCGEGEAERLRAFAENERHIRDRAEQLLDEGLEPLVKAEDLAPHGERSSGKETVKAIGQDGEGEAD</sequence>
<dbReference type="Proteomes" id="UP000194161">
    <property type="component" value="Chromosome"/>
</dbReference>
<evidence type="ECO:0000313" key="3">
    <source>
        <dbReference type="Proteomes" id="UP000194161"/>
    </source>
</evidence>
<evidence type="ECO:0000313" key="2">
    <source>
        <dbReference type="EMBL" id="ARP94399.1"/>
    </source>
</evidence>
<dbReference type="EMBL" id="CP021111">
    <property type="protein sequence ID" value="ARP94399.1"/>
    <property type="molecule type" value="Genomic_DNA"/>
</dbReference>
<protein>
    <recommendedName>
        <fullName evidence="4">DUF1488 domain-containing protein</fullName>
    </recommendedName>
</protein>
<dbReference type="AlphaFoldDB" id="A0A1W6ZAQ2"/>
<feature type="region of interest" description="Disordered" evidence="1">
    <location>
        <begin position="101"/>
        <end position="130"/>
    </location>
</feature>
<evidence type="ECO:0008006" key="4">
    <source>
        <dbReference type="Google" id="ProtNLM"/>
    </source>
</evidence>
<accession>A0A1W6ZAQ2</accession>
<reference evidence="2 3" key="1">
    <citation type="submission" date="2017-05" db="EMBL/GenBank/DDBJ databases">
        <title>Complete and WGS of Bordetella genogroups.</title>
        <authorList>
            <person name="Spilker T."/>
            <person name="LiPuma J."/>
        </authorList>
    </citation>
    <scope>NUCLEOTIDE SEQUENCE [LARGE SCALE GENOMIC DNA]</scope>
    <source>
        <strain evidence="2 3">AU7206</strain>
    </source>
</reference>
<gene>
    <name evidence="2" type="ORF">CAL15_08365</name>
</gene>
<dbReference type="KEGG" id="bgm:CAL15_08365"/>
<proteinExistence type="predicted"/>
<dbReference type="Pfam" id="PF07369">
    <property type="entry name" value="DUF1488"/>
    <property type="match status" value="1"/>
</dbReference>
<name>A0A1W6ZAQ2_9BORD</name>
<keyword evidence="3" id="KW-1185">Reference proteome</keyword>
<feature type="compositionally biased region" description="Basic and acidic residues" evidence="1">
    <location>
        <begin position="101"/>
        <end position="118"/>
    </location>
</feature>
<dbReference type="InterPro" id="IPR009962">
    <property type="entry name" value="DUF1488"/>
</dbReference>
<organism evidence="2 3">
    <name type="scientific">Bordetella genomosp. 13</name>
    <dbReference type="NCBI Taxonomy" id="463040"/>
    <lineage>
        <taxon>Bacteria</taxon>
        <taxon>Pseudomonadati</taxon>
        <taxon>Pseudomonadota</taxon>
        <taxon>Betaproteobacteria</taxon>
        <taxon>Burkholderiales</taxon>
        <taxon>Alcaligenaceae</taxon>
        <taxon>Bordetella</taxon>
    </lineage>
</organism>
<feature type="region of interest" description="Disordered" evidence="1">
    <location>
        <begin position="1"/>
        <end position="25"/>
    </location>
</feature>
<evidence type="ECO:0000256" key="1">
    <source>
        <dbReference type="SAM" id="MobiDB-lite"/>
    </source>
</evidence>